<feature type="transmembrane region" description="Helical" evidence="1">
    <location>
        <begin position="82"/>
        <end position="101"/>
    </location>
</feature>
<dbReference type="EMBL" id="JADEXS010000015">
    <property type="protein sequence ID" value="MBE9021284.1"/>
    <property type="molecule type" value="Genomic_DNA"/>
</dbReference>
<accession>A0A8J7DE13</accession>
<name>A0A8J7DE13_DESMC</name>
<gene>
    <name evidence="2" type="ORF">IQ276_02045</name>
</gene>
<organism evidence="2 3">
    <name type="scientific">Desmonostoc muscorum LEGE 12446</name>
    <dbReference type="NCBI Taxonomy" id="1828758"/>
    <lineage>
        <taxon>Bacteria</taxon>
        <taxon>Bacillati</taxon>
        <taxon>Cyanobacteriota</taxon>
        <taxon>Cyanophyceae</taxon>
        <taxon>Nostocales</taxon>
        <taxon>Nostocaceae</taxon>
        <taxon>Desmonostoc</taxon>
    </lineage>
</organism>
<reference evidence="2" key="1">
    <citation type="submission" date="2020-10" db="EMBL/GenBank/DDBJ databases">
        <authorList>
            <person name="Castelo-Branco R."/>
            <person name="Eusebio N."/>
            <person name="Adriana R."/>
            <person name="Vieira A."/>
            <person name="Brugerolle De Fraissinette N."/>
            <person name="Rezende De Castro R."/>
            <person name="Schneider M.P."/>
            <person name="Vasconcelos V."/>
            <person name="Leao P.N."/>
        </authorList>
    </citation>
    <scope>NUCLEOTIDE SEQUENCE</scope>
    <source>
        <strain evidence="2">LEGE 12446</strain>
    </source>
</reference>
<dbReference type="RefSeq" id="WP_193913284.1">
    <property type="nucleotide sequence ID" value="NZ_JADEXS020000005.1"/>
</dbReference>
<keyword evidence="1" id="KW-1133">Transmembrane helix</keyword>
<sequence length="105" mass="11858">MANTQKSTNEESHFGCFSGSQTGLLTQNTEKIDMDNEALSIVYIQPHDNPKSTLDVNREILTASSIQYKKSLLWKFRQHCKFWQPILGAIAAIVSLLIAVFKIML</sequence>
<keyword evidence="3" id="KW-1185">Reference proteome</keyword>
<evidence type="ECO:0000256" key="1">
    <source>
        <dbReference type="SAM" id="Phobius"/>
    </source>
</evidence>
<protein>
    <submittedName>
        <fullName evidence="2">Uncharacterized protein</fullName>
    </submittedName>
</protein>
<dbReference type="AlphaFoldDB" id="A0A8J7DE13"/>
<evidence type="ECO:0000313" key="3">
    <source>
        <dbReference type="Proteomes" id="UP000622533"/>
    </source>
</evidence>
<dbReference type="Proteomes" id="UP000622533">
    <property type="component" value="Unassembled WGS sequence"/>
</dbReference>
<keyword evidence="1" id="KW-0812">Transmembrane</keyword>
<comment type="caution">
    <text evidence="2">The sequence shown here is derived from an EMBL/GenBank/DDBJ whole genome shotgun (WGS) entry which is preliminary data.</text>
</comment>
<keyword evidence="1" id="KW-0472">Membrane</keyword>
<evidence type="ECO:0000313" key="2">
    <source>
        <dbReference type="EMBL" id="MBE9021284.1"/>
    </source>
</evidence>
<proteinExistence type="predicted"/>